<dbReference type="CDD" id="cd05233">
    <property type="entry name" value="SDR_c"/>
    <property type="match status" value="1"/>
</dbReference>
<dbReference type="InterPro" id="IPR002347">
    <property type="entry name" value="SDR_fam"/>
</dbReference>
<comment type="similarity">
    <text evidence="1">Belongs to the short-chain dehydrogenases/reductases (SDR) family.</text>
</comment>
<dbReference type="Pfam" id="PF13561">
    <property type="entry name" value="adh_short_C2"/>
    <property type="match status" value="1"/>
</dbReference>
<keyword evidence="6" id="KW-1185">Reference proteome</keyword>
<evidence type="ECO:0000256" key="2">
    <source>
        <dbReference type="ARBA" id="ARBA00023002"/>
    </source>
</evidence>
<evidence type="ECO:0000256" key="3">
    <source>
        <dbReference type="ARBA" id="ARBA00023027"/>
    </source>
</evidence>
<organism evidence="5 6">
    <name type="scientific">Tepidiforma flava</name>
    <dbReference type="NCBI Taxonomy" id="3004094"/>
    <lineage>
        <taxon>Bacteria</taxon>
        <taxon>Bacillati</taxon>
        <taxon>Chloroflexota</taxon>
        <taxon>Tepidiformia</taxon>
        <taxon>Tepidiformales</taxon>
        <taxon>Tepidiformaceae</taxon>
        <taxon>Tepidiforma</taxon>
    </lineage>
</organism>
<sequence length="258" mass="26167">METAGNLHGRVALITGAASGMGLAMARKFAAAGAKLVLGDWNGERLDAAVAELRQAGAAVEAAQGDISDRAAAEALVDRAFSAYGRLDVLVNNAGVMDSMAGVAEVSDETWRRVFAINLEGPLHTMRRAIPRLAEQGGGSIINIASVGGLHGGAAGAAYTASKHALIGLTKNTAYMYGPKGIRANAIAPGGTKTNIGESMARAGVDPAGMARVQAFTSLMPGLLEPEDIAAVALFLASDAARGINGTVITVDLGWTAA</sequence>
<evidence type="ECO:0000259" key="4">
    <source>
        <dbReference type="SMART" id="SM00822"/>
    </source>
</evidence>
<keyword evidence="3" id="KW-0520">NAD</keyword>
<gene>
    <name evidence="5" type="ORF">O0235_06805</name>
</gene>
<dbReference type="PRINTS" id="PR00080">
    <property type="entry name" value="SDRFAMILY"/>
</dbReference>
<keyword evidence="2 5" id="KW-0560">Oxidoreductase</keyword>
<dbReference type="SUPFAM" id="SSF51735">
    <property type="entry name" value="NAD(P)-binding Rossmann-fold domains"/>
    <property type="match status" value="1"/>
</dbReference>
<proteinExistence type="inferred from homology"/>
<dbReference type="InterPro" id="IPR036291">
    <property type="entry name" value="NAD(P)-bd_dom_sf"/>
</dbReference>
<dbReference type="PANTHER" id="PTHR24321:SF8">
    <property type="entry name" value="ESTRADIOL 17-BETA-DEHYDROGENASE 8-RELATED"/>
    <property type="match status" value="1"/>
</dbReference>
<dbReference type="Proteomes" id="UP001212803">
    <property type="component" value="Chromosome"/>
</dbReference>
<evidence type="ECO:0000313" key="6">
    <source>
        <dbReference type="Proteomes" id="UP001212803"/>
    </source>
</evidence>
<dbReference type="GO" id="GO:0047936">
    <property type="term" value="F:glucose 1-dehydrogenase [NAD(P)+] activity"/>
    <property type="evidence" value="ECO:0007669"/>
    <property type="project" value="UniProtKB-EC"/>
</dbReference>
<dbReference type="NCBIfam" id="NF005559">
    <property type="entry name" value="PRK07231.1"/>
    <property type="match status" value="1"/>
</dbReference>
<dbReference type="PANTHER" id="PTHR24321">
    <property type="entry name" value="DEHYDROGENASES, SHORT CHAIN"/>
    <property type="match status" value="1"/>
</dbReference>
<protein>
    <submittedName>
        <fullName evidence="5">Glucose 1-dehydrogenase</fullName>
        <ecNumber evidence="5">1.1.1.47</ecNumber>
    </submittedName>
</protein>
<name>A0ABY7M9S2_9CHLR</name>
<evidence type="ECO:0000256" key="1">
    <source>
        <dbReference type="ARBA" id="ARBA00006484"/>
    </source>
</evidence>
<dbReference type="RefSeq" id="WP_270057787.1">
    <property type="nucleotide sequence ID" value="NZ_CP115149.1"/>
</dbReference>
<evidence type="ECO:0000313" key="5">
    <source>
        <dbReference type="EMBL" id="WBL37274.1"/>
    </source>
</evidence>
<dbReference type="SMART" id="SM00822">
    <property type="entry name" value="PKS_KR"/>
    <property type="match status" value="1"/>
</dbReference>
<dbReference type="Gene3D" id="3.40.50.720">
    <property type="entry name" value="NAD(P)-binding Rossmann-like Domain"/>
    <property type="match status" value="1"/>
</dbReference>
<dbReference type="InterPro" id="IPR057326">
    <property type="entry name" value="KR_dom"/>
</dbReference>
<dbReference type="EC" id="1.1.1.47" evidence="5"/>
<dbReference type="PROSITE" id="PS00061">
    <property type="entry name" value="ADH_SHORT"/>
    <property type="match status" value="1"/>
</dbReference>
<accession>A0ABY7M9S2</accession>
<reference evidence="5 6" key="1">
    <citation type="journal article" date="2023" name="ISME J.">
        <title>Thermophilic Dehalococcoidia with unusual traits shed light on an unexpected past.</title>
        <authorList>
            <person name="Palmer M."/>
            <person name="Covington J.K."/>
            <person name="Zhou E.M."/>
            <person name="Thomas S.C."/>
            <person name="Habib N."/>
            <person name="Seymour C.O."/>
            <person name="Lai D."/>
            <person name="Johnston J."/>
            <person name="Hashimi A."/>
            <person name="Jiao J.Y."/>
            <person name="Muok A.R."/>
            <person name="Liu L."/>
            <person name="Xian W.D."/>
            <person name="Zhi X.Y."/>
            <person name="Li M.M."/>
            <person name="Silva L.P."/>
            <person name="Bowen B.P."/>
            <person name="Louie K."/>
            <person name="Briegel A."/>
            <person name="Pett-Ridge J."/>
            <person name="Weber P.K."/>
            <person name="Tocheva E.I."/>
            <person name="Woyke T."/>
            <person name="Northen T.R."/>
            <person name="Mayali X."/>
            <person name="Li W.J."/>
            <person name="Hedlund B.P."/>
        </authorList>
    </citation>
    <scope>NUCLEOTIDE SEQUENCE [LARGE SCALE GENOMIC DNA]</scope>
    <source>
        <strain evidence="5 6">YIM 72310</strain>
    </source>
</reference>
<dbReference type="InterPro" id="IPR020904">
    <property type="entry name" value="Sc_DH/Rdtase_CS"/>
</dbReference>
<dbReference type="PRINTS" id="PR00081">
    <property type="entry name" value="GDHRDH"/>
</dbReference>
<dbReference type="EMBL" id="CP115149">
    <property type="protein sequence ID" value="WBL37274.1"/>
    <property type="molecule type" value="Genomic_DNA"/>
</dbReference>
<feature type="domain" description="Ketoreductase" evidence="4">
    <location>
        <begin position="10"/>
        <end position="190"/>
    </location>
</feature>